<feature type="domain" description="CBM21" evidence="1">
    <location>
        <begin position="208"/>
        <end position="338"/>
    </location>
</feature>
<gene>
    <name evidence="2" type="primary">SMKI12G3310</name>
    <name evidence="2" type="ORF">SMKI_12G3310</name>
</gene>
<dbReference type="Proteomes" id="UP001161438">
    <property type="component" value="Chromosome 12"/>
</dbReference>
<evidence type="ECO:0000313" key="3">
    <source>
        <dbReference type="Proteomes" id="UP001161438"/>
    </source>
</evidence>
<dbReference type="GO" id="GO:0008157">
    <property type="term" value="F:protein phosphatase 1 binding"/>
    <property type="evidence" value="ECO:0007669"/>
    <property type="project" value="TreeGrafter"/>
</dbReference>
<evidence type="ECO:0000313" key="2">
    <source>
        <dbReference type="EMBL" id="CAI4035185.1"/>
    </source>
</evidence>
<dbReference type="InterPro" id="IPR005036">
    <property type="entry name" value="CBM21_dom"/>
</dbReference>
<dbReference type="GO" id="GO:2001069">
    <property type="term" value="F:glycogen binding"/>
    <property type="evidence" value="ECO:0007669"/>
    <property type="project" value="TreeGrafter"/>
</dbReference>
<dbReference type="InterPro" id="IPR038175">
    <property type="entry name" value="CBM21_dom_sf"/>
</dbReference>
<dbReference type="PANTHER" id="PTHR12307">
    <property type="entry name" value="PROTEIN PHOSPHATASE 1 REGULATORY SUBUNIT"/>
    <property type="match status" value="1"/>
</dbReference>
<keyword evidence="3" id="KW-1185">Reference proteome</keyword>
<dbReference type="Pfam" id="PF03370">
    <property type="entry name" value="CBM_21"/>
    <property type="match status" value="1"/>
</dbReference>
<dbReference type="AlphaFoldDB" id="A0AA35IS81"/>
<dbReference type="GO" id="GO:0000164">
    <property type="term" value="C:protein phosphatase type 1 complex"/>
    <property type="evidence" value="ECO:0007669"/>
    <property type="project" value="TreeGrafter"/>
</dbReference>
<dbReference type="RefSeq" id="XP_056078305.1">
    <property type="nucleotide sequence ID" value="XM_056224381.1"/>
</dbReference>
<proteinExistence type="predicted"/>
<reference evidence="2" key="1">
    <citation type="submission" date="2022-10" db="EMBL/GenBank/DDBJ databases">
        <authorList>
            <person name="Byrne P K."/>
        </authorList>
    </citation>
    <scope>NUCLEOTIDE SEQUENCE</scope>
    <source>
        <strain evidence="2">IFO1815</strain>
    </source>
</reference>
<dbReference type="GO" id="GO:0005979">
    <property type="term" value="P:regulation of glycogen biosynthetic process"/>
    <property type="evidence" value="ECO:0007669"/>
    <property type="project" value="TreeGrafter"/>
</dbReference>
<name>A0AA35IS81_SACMI</name>
<dbReference type="PANTHER" id="PTHR12307:SF51">
    <property type="entry name" value="SERINE_THREONINE-PROTEIN PHOSPHATASE 1 REGULATORY SUBUNIT GAC1-RELATED"/>
    <property type="match status" value="1"/>
</dbReference>
<dbReference type="InterPro" id="IPR050782">
    <property type="entry name" value="PP1_regulatory_subunit_3"/>
</dbReference>
<protein>
    <recommendedName>
        <fullName evidence="1">CBM21 domain-containing protein</fullName>
    </recommendedName>
</protein>
<dbReference type="Gene3D" id="2.60.40.2440">
    <property type="entry name" value="Carbohydrate binding type-21 domain"/>
    <property type="match status" value="1"/>
</dbReference>
<dbReference type="GeneID" id="80920039"/>
<evidence type="ECO:0000259" key="1">
    <source>
        <dbReference type="PROSITE" id="PS51159"/>
    </source>
</evidence>
<sequence>MPSYHGKKLKPSLKLSKTISISSFISSTTFNSFSPLEDSTSASSSTSSSSGKSVRFATHLYTIKKFNTKSAPISISEKSGNESTNYGTSKFASNLYENATLSNLSHINSKDQPYILDFLDYSDLDYNDKDDEYDNESDIEDNELFVNNYNLLIEKDSIYPGEENKFDIADWKIISSNLNRFKSNPKIDATKLEHSIFEYLNGQNIKVHSLELSEPATYDDVRCNNFGRCQISGLLFVNNLNFEKKVEIKFTLNNWTDIHYISANYSKSVTPQVDEFKFIIDISALKLNLVSKKLIFANFFEKKTACSLNLQFCCRYDVNGFDNRSFYDNNDYRNYELTISLSVINLNREISILPKNDSTILPLTLRNKNSDSSTSKINEKAKKPLRTFNKDTDYFNDSPIKHKFHHSFKAKAACKTRDVFQNSRTETNDSEVRPFDYFVQPLDSQTDEELSDSSYDLSLHDFNYWEFGNHGLGKALADSDILQFKNYPKSEPFSKYPIIDNTISLNTGDSTVQLKIQDLKNNLSQGGESSKTRTASNRSPLYDDKCKASLIYANWNNSTDTLMKKNDKQSVESGSSSQLSIATIKVKEDSSHQDNIINELICSSPAFLSLNNSALPSLFSGDSMSDSSREYEDKISLTSNEIDILRDYFSKSPSPSPSPILP</sequence>
<dbReference type="PROSITE" id="PS51159">
    <property type="entry name" value="CBM21"/>
    <property type="match status" value="1"/>
</dbReference>
<dbReference type="EMBL" id="OX365768">
    <property type="protein sequence ID" value="CAI4035185.1"/>
    <property type="molecule type" value="Genomic_DNA"/>
</dbReference>
<accession>A0AA35IS81</accession>
<organism evidence="2 3">
    <name type="scientific">Saccharomyces mikatae IFO 1815</name>
    <dbReference type="NCBI Taxonomy" id="226126"/>
    <lineage>
        <taxon>Eukaryota</taxon>
        <taxon>Fungi</taxon>
        <taxon>Dikarya</taxon>
        <taxon>Ascomycota</taxon>
        <taxon>Saccharomycotina</taxon>
        <taxon>Saccharomycetes</taxon>
        <taxon>Saccharomycetales</taxon>
        <taxon>Saccharomycetaceae</taxon>
        <taxon>Saccharomyces</taxon>
    </lineage>
</organism>